<reference evidence="7" key="1">
    <citation type="submission" date="2022-07" db="EMBL/GenBank/DDBJ databases">
        <title>Phylogenomic reconstructions and comparative analyses of Kickxellomycotina fungi.</title>
        <authorList>
            <person name="Reynolds N.K."/>
            <person name="Stajich J.E."/>
            <person name="Barry K."/>
            <person name="Grigoriev I.V."/>
            <person name="Crous P."/>
            <person name="Smith M.E."/>
        </authorList>
    </citation>
    <scope>NUCLEOTIDE SEQUENCE</scope>
    <source>
        <strain evidence="7">NBRC 105414</strain>
    </source>
</reference>
<dbReference type="Gene3D" id="3.40.50.720">
    <property type="entry name" value="NAD(P)-binding Rossmann-like Domain"/>
    <property type="match status" value="1"/>
</dbReference>
<evidence type="ECO:0000256" key="3">
    <source>
        <dbReference type="ARBA" id="ARBA00023002"/>
    </source>
</evidence>
<dbReference type="PROSITE" id="PS00061">
    <property type="entry name" value="ADH_SHORT"/>
    <property type="match status" value="1"/>
</dbReference>
<evidence type="ECO:0000256" key="1">
    <source>
        <dbReference type="ARBA" id="ARBA00006484"/>
    </source>
</evidence>
<dbReference type="GO" id="GO:0016616">
    <property type="term" value="F:oxidoreductase activity, acting on the CH-OH group of donors, NAD or NADP as acceptor"/>
    <property type="evidence" value="ECO:0007669"/>
    <property type="project" value="TreeGrafter"/>
</dbReference>
<evidence type="ECO:0000313" key="8">
    <source>
        <dbReference type="Proteomes" id="UP001140217"/>
    </source>
</evidence>
<feature type="domain" description="Ketoreductase" evidence="6">
    <location>
        <begin position="10"/>
        <end position="181"/>
    </location>
</feature>
<evidence type="ECO:0000259" key="6">
    <source>
        <dbReference type="SMART" id="SM00822"/>
    </source>
</evidence>
<dbReference type="PANTHER" id="PTHR44229">
    <property type="entry name" value="15-HYDROXYPROSTAGLANDIN DEHYDROGENASE [NAD(+)]"/>
    <property type="match status" value="1"/>
</dbReference>
<evidence type="ECO:0000313" key="7">
    <source>
        <dbReference type="EMBL" id="KAJ2778864.1"/>
    </source>
</evidence>
<name>A0A9W8H4I0_9FUNG</name>
<dbReference type="PRINTS" id="PR00081">
    <property type="entry name" value="GDHRDH"/>
</dbReference>
<dbReference type="PRINTS" id="PR00080">
    <property type="entry name" value="SDRFAMILY"/>
</dbReference>
<accession>A0A9W8H4I0</accession>
<dbReference type="AlphaFoldDB" id="A0A9W8H4I0"/>
<dbReference type="EMBL" id="JANBUL010000206">
    <property type="protein sequence ID" value="KAJ2778864.1"/>
    <property type="molecule type" value="Genomic_DNA"/>
</dbReference>
<dbReference type="SUPFAM" id="SSF51735">
    <property type="entry name" value="NAD(P)-binding Rossmann-fold domains"/>
    <property type="match status" value="1"/>
</dbReference>
<organism evidence="7 8">
    <name type="scientific">Coemansia javaensis</name>
    <dbReference type="NCBI Taxonomy" id="2761396"/>
    <lineage>
        <taxon>Eukaryota</taxon>
        <taxon>Fungi</taxon>
        <taxon>Fungi incertae sedis</taxon>
        <taxon>Zoopagomycota</taxon>
        <taxon>Kickxellomycotina</taxon>
        <taxon>Kickxellomycetes</taxon>
        <taxon>Kickxellales</taxon>
        <taxon>Kickxellaceae</taxon>
        <taxon>Coemansia</taxon>
    </lineage>
</organism>
<dbReference type="InterPro" id="IPR036291">
    <property type="entry name" value="NAD(P)-bd_dom_sf"/>
</dbReference>
<dbReference type="Pfam" id="PF00106">
    <property type="entry name" value="adh_short"/>
    <property type="match status" value="1"/>
</dbReference>
<dbReference type="InterPro" id="IPR057326">
    <property type="entry name" value="KR_dom"/>
</dbReference>
<gene>
    <name evidence="7" type="ORF">H4R18_004351</name>
</gene>
<comment type="similarity">
    <text evidence="1 4">Belongs to the short-chain dehydrogenases/reductases (SDR) family.</text>
</comment>
<dbReference type="GO" id="GO:0005737">
    <property type="term" value="C:cytoplasm"/>
    <property type="evidence" value="ECO:0007669"/>
    <property type="project" value="TreeGrafter"/>
</dbReference>
<dbReference type="Proteomes" id="UP001140217">
    <property type="component" value="Unassembled WGS sequence"/>
</dbReference>
<keyword evidence="8" id="KW-1185">Reference proteome</keyword>
<comment type="caution">
    <text evidence="7">The sequence shown here is derived from an EMBL/GenBank/DDBJ whole genome shotgun (WGS) entry which is preliminary data.</text>
</comment>
<evidence type="ECO:0000256" key="2">
    <source>
        <dbReference type="ARBA" id="ARBA00022857"/>
    </source>
</evidence>
<keyword evidence="2" id="KW-0521">NADP</keyword>
<dbReference type="PANTHER" id="PTHR44229:SF4">
    <property type="entry name" value="15-HYDROXYPROSTAGLANDIN DEHYDROGENASE [NAD(+)]"/>
    <property type="match status" value="1"/>
</dbReference>
<sequence length="272" mass="28773">MAGTYDIDGKVAIVTGGTRGIGLAIARDLAKRGAMLVVAGVRPAGAEAVARLNEDAGRAAAVFRQCDVASPDELYALIDFAVEHYGRLDILVNNAGILDVPYQDDPTGSHNRKVLDVGARAMIDGTTHALRIWDRDPDARGVVVNVASVAAYMPVPYLPIYAASKAATVGFTKAMAGLAPKVRINAIAPAWVDTDMADTPHITRDHFSIQQLGLLTVEETAAQAIRAIEDESLAGDVIIVLRGEEPRICRSPKGTSSLEEIAEKNLSPPQAA</sequence>
<protein>
    <recommendedName>
        <fullName evidence="6">Ketoreductase domain-containing protein</fullName>
    </recommendedName>
</protein>
<dbReference type="SMART" id="SM00822">
    <property type="entry name" value="PKS_KR"/>
    <property type="match status" value="1"/>
</dbReference>
<feature type="region of interest" description="Disordered" evidence="5">
    <location>
        <begin position="251"/>
        <end position="272"/>
    </location>
</feature>
<keyword evidence="3" id="KW-0560">Oxidoreductase</keyword>
<dbReference type="OrthoDB" id="37659at2759"/>
<proteinExistence type="inferred from homology"/>
<dbReference type="InterPro" id="IPR002347">
    <property type="entry name" value="SDR_fam"/>
</dbReference>
<evidence type="ECO:0000256" key="4">
    <source>
        <dbReference type="RuleBase" id="RU000363"/>
    </source>
</evidence>
<dbReference type="InterPro" id="IPR020904">
    <property type="entry name" value="Sc_DH/Rdtase_CS"/>
</dbReference>
<evidence type="ECO:0000256" key="5">
    <source>
        <dbReference type="SAM" id="MobiDB-lite"/>
    </source>
</evidence>